<dbReference type="PANTHER" id="PTHR33452:SF7">
    <property type="entry name" value="DOXX FAMILY PROTEIN"/>
    <property type="match status" value="1"/>
</dbReference>
<dbReference type="PANTHER" id="PTHR33452">
    <property type="entry name" value="OXIDOREDUCTASE CATD-RELATED"/>
    <property type="match status" value="1"/>
</dbReference>
<dbReference type="EMBL" id="JAXARY010000004">
    <property type="protein sequence ID" value="MDX8126853.1"/>
    <property type="molecule type" value="Genomic_DNA"/>
</dbReference>
<organism evidence="8 9">
    <name type="scientific">Methylomonas defluvii</name>
    <dbReference type="NCBI Taxonomy" id="3045149"/>
    <lineage>
        <taxon>Bacteria</taxon>
        <taxon>Pseudomonadati</taxon>
        <taxon>Pseudomonadota</taxon>
        <taxon>Gammaproteobacteria</taxon>
        <taxon>Methylococcales</taxon>
        <taxon>Methylococcaceae</taxon>
        <taxon>Methylomonas</taxon>
    </lineage>
</organism>
<proteinExistence type="inferred from homology"/>
<evidence type="ECO:0000256" key="1">
    <source>
        <dbReference type="ARBA" id="ARBA00004651"/>
    </source>
</evidence>
<evidence type="ECO:0000256" key="6">
    <source>
        <dbReference type="ARBA" id="ARBA00023136"/>
    </source>
</evidence>
<evidence type="ECO:0000313" key="9">
    <source>
        <dbReference type="Proteomes" id="UP001284537"/>
    </source>
</evidence>
<comment type="subcellular location">
    <subcellularLocation>
        <location evidence="1">Cell membrane</location>
        <topology evidence="1">Multi-pass membrane protein</topology>
    </subcellularLocation>
</comment>
<feature type="transmembrane region" description="Helical" evidence="7">
    <location>
        <begin position="155"/>
        <end position="174"/>
    </location>
</feature>
<evidence type="ECO:0000256" key="4">
    <source>
        <dbReference type="ARBA" id="ARBA00022692"/>
    </source>
</evidence>
<dbReference type="RefSeq" id="WP_319960930.1">
    <property type="nucleotide sequence ID" value="NZ_JAXARY010000004.1"/>
</dbReference>
<feature type="transmembrane region" description="Helical" evidence="7">
    <location>
        <begin position="85"/>
        <end position="105"/>
    </location>
</feature>
<keyword evidence="5 7" id="KW-1133">Transmembrane helix</keyword>
<evidence type="ECO:0000256" key="2">
    <source>
        <dbReference type="ARBA" id="ARBA00006679"/>
    </source>
</evidence>
<comment type="similarity">
    <text evidence="2">Belongs to the DoxX family.</text>
</comment>
<name>A0ABU4UCG4_9GAMM</name>
<evidence type="ECO:0000256" key="3">
    <source>
        <dbReference type="ARBA" id="ARBA00022475"/>
    </source>
</evidence>
<gene>
    <name evidence="8" type="ORF">QLH52_06135</name>
</gene>
<protein>
    <submittedName>
        <fullName evidence="8">DoxX family protein</fullName>
    </submittedName>
</protein>
<keyword evidence="6 7" id="KW-0472">Membrane</keyword>
<evidence type="ECO:0000256" key="5">
    <source>
        <dbReference type="ARBA" id="ARBA00022989"/>
    </source>
</evidence>
<accession>A0ABU4UCG4</accession>
<keyword evidence="3" id="KW-1003">Cell membrane</keyword>
<evidence type="ECO:0000256" key="7">
    <source>
        <dbReference type="SAM" id="Phobius"/>
    </source>
</evidence>
<reference evidence="8 9" key="1">
    <citation type="submission" date="2023-11" db="EMBL/GenBank/DDBJ databases">
        <authorList>
            <person name="Ouyang M.-Y."/>
        </authorList>
    </citation>
    <scope>NUCLEOTIDE SEQUENCE [LARGE SCALE GENOMIC DNA]</scope>
    <source>
        <strain evidence="8 9">OY6</strain>
    </source>
</reference>
<dbReference type="Pfam" id="PF07681">
    <property type="entry name" value="DoxX"/>
    <property type="match status" value="1"/>
</dbReference>
<sequence length="185" mass="20532">MNNLAKSTQNACTVCLIPSCIERLCTMPSQLSRWFDHNLHGLAPIFLRLLLAYEFGEAGLEKLHGDNWFADLSFPFPFSLLPADLSWALATGLEIIAPIALILGFMTRFFSAALMILTVVAVAAVHWPAEWHTLAELWKGYAITDQGYGNYKLPLVYLFMLGSLLLSGSGRLAIDAWLKPRMSSV</sequence>
<dbReference type="Proteomes" id="UP001284537">
    <property type="component" value="Unassembled WGS sequence"/>
</dbReference>
<feature type="transmembrane region" description="Helical" evidence="7">
    <location>
        <begin position="112"/>
        <end position="129"/>
    </location>
</feature>
<keyword evidence="4 7" id="KW-0812">Transmembrane</keyword>
<dbReference type="InterPro" id="IPR032808">
    <property type="entry name" value="DoxX"/>
</dbReference>
<evidence type="ECO:0000313" key="8">
    <source>
        <dbReference type="EMBL" id="MDX8126853.1"/>
    </source>
</evidence>
<comment type="caution">
    <text evidence="8">The sequence shown here is derived from an EMBL/GenBank/DDBJ whole genome shotgun (WGS) entry which is preliminary data.</text>
</comment>
<keyword evidence="9" id="KW-1185">Reference proteome</keyword>
<dbReference type="InterPro" id="IPR051907">
    <property type="entry name" value="DoxX-like_oxidoreductase"/>
</dbReference>